<organism evidence="10 11">
    <name type="scientific">Alkalimarinus alittae</name>
    <dbReference type="NCBI Taxonomy" id="2961619"/>
    <lineage>
        <taxon>Bacteria</taxon>
        <taxon>Pseudomonadati</taxon>
        <taxon>Pseudomonadota</taxon>
        <taxon>Gammaproteobacteria</taxon>
        <taxon>Alteromonadales</taxon>
        <taxon>Alteromonadaceae</taxon>
        <taxon>Alkalimarinus</taxon>
    </lineage>
</organism>
<keyword evidence="4 7" id="KW-1133">Transmembrane helix</keyword>
<dbReference type="RefSeq" id="WP_265047711.1">
    <property type="nucleotide sequence ID" value="NZ_CP100390.1"/>
</dbReference>
<feature type="transmembrane region" description="Helical" evidence="7">
    <location>
        <begin position="280"/>
        <end position="306"/>
    </location>
</feature>
<evidence type="ECO:0000313" key="11">
    <source>
        <dbReference type="Proteomes" id="UP001163739"/>
    </source>
</evidence>
<dbReference type="EMBL" id="CP100390">
    <property type="protein sequence ID" value="UZE96227.1"/>
    <property type="molecule type" value="Genomic_DNA"/>
</dbReference>
<protein>
    <submittedName>
        <fullName evidence="10">MotA/TolQ/ExbB proton channel family protein</fullName>
    </submittedName>
</protein>
<evidence type="ECO:0000256" key="8">
    <source>
        <dbReference type="SAM" id="SignalP"/>
    </source>
</evidence>
<gene>
    <name evidence="10" type="ORF">NKI27_00330</name>
</gene>
<comment type="similarity">
    <text evidence="6">Belongs to the exbB/tolQ family.</text>
</comment>
<evidence type="ECO:0000256" key="1">
    <source>
        <dbReference type="ARBA" id="ARBA00004651"/>
    </source>
</evidence>
<keyword evidence="3 7" id="KW-0812">Transmembrane</keyword>
<feature type="domain" description="MotA/TolQ/ExbB proton channel" evidence="9">
    <location>
        <begin position="333"/>
        <end position="442"/>
    </location>
</feature>
<keyword evidence="6" id="KW-0813">Transport</keyword>
<evidence type="ECO:0000313" key="10">
    <source>
        <dbReference type="EMBL" id="UZE96227.1"/>
    </source>
</evidence>
<feature type="transmembrane region" description="Helical" evidence="7">
    <location>
        <begin position="406"/>
        <end position="430"/>
    </location>
</feature>
<feature type="chain" id="PRO_5045740170" evidence="8">
    <location>
        <begin position="25"/>
        <end position="467"/>
    </location>
</feature>
<evidence type="ECO:0000256" key="7">
    <source>
        <dbReference type="SAM" id="Phobius"/>
    </source>
</evidence>
<keyword evidence="11" id="KW-1185">Reference proteome</keyword>
<evidence type="ECO:0000256" key="2">
    <source>
        <dbReference type="ARBA" id="ARBA00022475"/>
    </source>
</evidence>
<evidence type="ECO:0000256" key="4">
    <source>
        <dbReference type="ARBA" id="ARBA00022989"/>
    </source>
</evidence>
<keyword evidence="2" id="KW-1003">Cell membrane</keyword>
<evidence type="ECO:0000256" key="3">
    <source>
        <dbReference type="ARBA" id="ARBA00022692"/>
    </source>
</evidence>
<accession>A0ABY6N2I9</accession>
<dbReference type="Pfam" id="PF01618">
    <property type="entry name" value="MotA_ExbB"/>
    <property type="match status" value="1"/>
</dbReference>
<dbReference type="InterPro" id="IPR050790">
    <property type="entry name" value="ExbB/TolQ_transport"/>
</dbReference>
<dbReference type="InterPro" id="IPR017270">
    <property type="entry name" value="MotA/TolQ/ExbB-rel"/>
</dbReference>
<proteinExistence type="inferred from homology"/>
<feature type="signal peptide" evidence="8">
    <location>
        <begin position="1"/>
        <end position="24"/>
    </location>
</feature>
<keyword evidence="6" id="KW-0653">Protein transport</keyword>
<feature type="transmembrane region" description="Helical" evidence="7">
    <location>
        <begin position="367"/>
        <end position="394"/>
    </location>
</feature>
<reference evidence="10" key="1">
    <citation type="submission" date="2022-06" db="EMBL/GenBank/DDBJ databases">
        <title>Alkalimarinus sp. nov., isolated from gut of a Alitta virens.</title>
        <authorList>
            <person name="Yang A.I."/>
            <person name="Shin N.-R."/>
        </authorList>
    </citation>
    <scope>NUCLEOTIDE SEQUENCE</scope>
    <source>
        <strain evidence="10">A2M4</strain>
    </source>
</reference>
<keyword evidence="8" id="KW-0732">Signal</keyword>
<dbReference type="PANTHER" id="PTHR30625:SF11">
    <property type="entry name" value="MOTA_TOLQ_EXBB PROTON CHANNEL DOMAIN-CONTAINING PROTEIN"/>
    <property type="match status" value="1"/>
</dbReference>
<dbReference type="PANTHER" id="PTHR30625">
    <property type="entry name" value="PROTEIN TOLQ"/>
    <property type="match status" value="1"/>
</dbReference>
<dbReference type="PIRSF" id="PIRSF037714">
    <property type="entry name" value="TolR"/>
    <property type="match status" value="1"/>
</dbReference>
<sequence length="467" mass="51229">MKTSINVSSILLVMLFSLPSLLLAQQPASPSQPISNLDELLETVKQNRQQEAQLNKQREQKFIEQKSRQQALLAEAKKQFEASQKGNNPLKKQTTENAERIKQAQQALLKKKQELGDIYSIYTAMAGDFSAALKDSMVTAQKPERTEKLAALLQTERLASMQDLEQLWLLVQEEMTESGKIVSFEGPVVTRDGHVENRPILRVGTFTAFSEGDFLRYIPETGELLELSRQPSSRYVRDADAFLASSGQVLPVVIDPTGGSLMGLMTYVPTLQERVEQGGIIGYIIIGIGLLGLLITLWRALYLAVIHLAMRRQRARLDQPSNKNPLGRVLLSAAGFKAEDDKIQYTLDEAVLAEIPRLERSHNLIKLLAAISPLLGLLGTVTGMIVTFQAISLFGSGDPKLMAGGISQALVTTVLGLVVAIPLLFGHSLVSSLSGNMVQRLDEQSAGIMARLMESKSNSNLDKPNEG</sequence>
<dbReference type="InterPro" id="IPR002898">
    <property type="entry name" value="MotA_ExbB_proton_chnl"/>
</dbReference>
<evidence type="ECO:0000256" key="6">
    <source>
        <dbReference type="RuleBase" id="RU004057"/>
    </source>
</evidence>
<evidence type="ECO:0000256" key="5">
    <source>
        <dbReference type="ARBA" id="ARBA00023136"/>
    </source>
</evidence>
<name>A0ABY6N2I9_9ALTE</name>
<evidence type="ECO:0000259" key="9">
    <source>
        <dbReference type="Pfam" id="PF01618"/>
    </source>
</evidence>
<keyword evidence="5 7" id="KW-0472">Membrane</keyword>
<comment type="subcellular location">
    <subcellularLocation>
        <location evidence="1">Cell membrane</location>
        <topology evidence="1">Multi-pass membrane protein</topology>
    </subcellularLocation>
    <subcellularLocation>
        <location evidence="6">Membrane</location>
        <topology evidence="6">Multi-pass membrane protein</topology>
    </subcellularLocation>
</comment>
<dbReference type="Proteomes" id="UP001163739">
    <property type="component" value="Chromosome"/>
</dbReference>